<sequence>MHRERKVDLAGPDVRPAHTRACRRRDRSPRGCGEGLMRWRGGSFRLRLDYGRGRLLQLRRRRFFFLREVEALFAPPLPVQCFERGRLSLAPPSSYSFRRVEATTALRCQLETRGDFGSLHGCYHRQEKIVQGVGGPEESAVSPMTLFMEDHRVLAAFRGGADQVEVVCDACRSEGADASTWHAASLLDASSPTASVGLYGLGRGPV</sequence>
<keyword evidence="2" id="KW-1185">Reference proteome</keyword>
<evidence type="ECO:0000313" key="2">
    <source>
        <dbReference type="Proteomes" id="UP000823674"/>
    </source>
</evidence>
<comment type="caution">
    <text evidence="1">The sequence shown here is derived from an EMBL/GenBank/DDBJ whole genome shotgun (WGS) entry which is preliminary data.</text>
</comment>
<evidence type="ECO:0000313" key="1">
    <source>
        <dbReference type="EMBL" id="KAG5383507.1"/>
    </source>
</evidence>
<dbReference type="Proteomes" id="UP000823674">
    <property type="component" value="Chromosome A09"/>
</dbReference>
<protein>
    <submittedName>
        <fullName evidence="1">Uncharacterized protein</fullName>
    </submittedName>
</protein>
<accession>A0ABQ7LAB1</accession>
<reference evidence="1 2" key="1">
    <citation type="submission" date="2021-03" db="EMBL/GenBank/DDBJ databases">
        <authorList>
            <person name="King G.J."/>
            <person name="Bancroft I."/>
            <person name="Baten A."/>
            <person name="Bloomfield J."/>
            <person name="Borpatragohain P."/>
            <person name="He Z."/>
            <person name="Irish N."/>
            <person name="Irwin J."/>
            <person name="Liu K."/>
            <person name="Mauleon R.P."/>
            <person name="Moore J."/>
            <person name="Morris R."/>
            <person name="Ostergaard L."/>
            <person name="Wang B."/>
            <person name="Wells R."/>
        </authorList>
    </citation>
    <scope>NUCLEOTIDE SEQUENCE [LARGE SCALE GENOMIC DNA]</scope>
    <source>
        <strain evidence="1">R-o-18</strain>
        <tissue evidence="1">Leaf</tissue>
    </source>
</reference>
<gene>
    <name evidence="1" type="primary">A09p026570.1_BraROA</name>
    <name evidence="1" type="ORF">IGI04_034977</name>
</gene>
<organism evidence="1 2">
    <name type="scientific">Brassica rapa subsp. trilocularis</name>
    <dbReference type="NCBI Taxonomy" id="1813537"/>
    <lineage>
        <taxon>Eukaryota</taxon>
        <taxon>Viridiplantae</taxon>
        <taxon>Streptophyta</taxon>
        <taxon>Embryophyta</taxon>
        <taxon>Tracheophyta</taxon>
        <taxon>Spermatophyta</taxon>
        <taxon>Magnoliopsida</taxon>
        <taxon>eudicotyledons</taxon>
        <taxon>Gunneridae</taxon>
        <taxon>Pentapetalae</taxon>
        <taxon>rosids</taxon>
        <taxon>malvids</taxon>
        <taxon>Brassicales</taxon>
        <taxon>Brassicaceae</taxon>
        <taxon>Brassiceae</taxon>
        <taxon>Brassica</taxon>
    </lineage>
</organism>
<dbReference type="EMBL" id="JADBGQ010000008">
    <property type="protein sequence ID" value="KAG5383507.1"/>
    <property type="molecule type" value="Genomic_DNA"/>
</dbReference>
<name>A0ABQ7LAB1_BRACM</name>
<proteinExistence type="predicted"/>